<protein>
    <recommendedName>
        <fullName evidence="9">Lysoplasmalogenase</fullName>
    </recommendedName>
</protein>
<feature type="transmembrane region" description="Helical" evidence="6">
    <location>
        <begin position="82"/>
        <end position="101"/>
    </location>
</feature>
<sequence>MTATYLLIPAVLLLLGLLWAERGQRPARVLACKAPLSGLFVLTALLLPHAQSHYFYLVLAGLVLGLVGDVCLALKGDAPFKAGLVAFLLGHVAYVVAFAGLSDPGGWIRPGFLAICAFSGLVFLWLRPSLGNMTIPVVAYVVVITLMLLAAEAVAFNPALPRLEAWLIFGGALSFYLSDLCVARDRFKKPGWLNRLVGLPLYYTGQFAIAWSVGGMF</sequence>
<evidence type="ECO:0000256" key="3">
    <source>
        <dbReference type="ARBA" id="ARBA00022692"/>
    </source>
</evidence>
<evidence type="ECO:0008006" key="9">
    <source>
        <dbReference type="Google" id="ProtNLM"/>
    </source>
</evidence>
<feature type="transmembrane region" description="Helical" evidence="6">
    <location>
        <begin position="107"/>
        <end position="126"/>
    </location>
</feature>
<feature type="transmembrane region" description="Helical" evidence="6">
    <location>
        <begin position="195"/>
        <end position="214"/>
    </location>
</feature>
<keyword evidence="8" id="KW-1185">Reference proteome</keyword>
<reference evidence="8" key="1">
    <citation type="journal article" date="2023" name="Arch. Microbiol.">
        <title>Desulfoferula mesophilus gen. nov. sp. nov., a mesophilic sulfate-reducing bacterium isolated from a brackish lake sediment.</title>
        <authorList>
            <person name="Watanabe T."/>
            <person name="Yabe T."/>
            <person name="Tsuji J.M."/>
            <person name="Fukui M."/>
        </authorList>
    </citation>
    <scope>NUCLEOTIDE SEQUENCE [LARGE SCALE GENOMIC DNA]</scope>
    <source>
        <strain evidence="8">12FAK</strain>
    </source>
</reference>
<dbReference type="InterPro" id="IPR012506">
    <property type="entry name" value="TMEM86B-like"/>
</dbReference>
<dbReference type="PANTHER" id="PTHR31885:SF6">
    <property type="entry name" value="GH04784P"/>
    <property type="match status" value="1"/>
</dbReference>
<dbReference type="GO" id="GO:0016787">
    <property type="term" value="F:hydrolase activity"/>
    <property type="evidence" value="ECO:0007669"/>
    <property type="project" value="TreeGrafter"/>
</dbReference>
<evidence type="ECO:0000256" key="1">
    <source>
        <dbReference type="ARBA" id="ARBA00004141"/>
    </source>
</evidence>
<keyword evidence="5 6" id="KW-0472">Membrane</keyword>
<evidence type="ECO:0000256" key="6">
    <source>
        <dbReference type="SAM" id="Phobius"/>
    </source>
</evidence>
<keyword evidence="3 6" id="KW-0812">Transmembrane</keyword>
<dbReference type="GO" id="GO:0016020">
    <property type="term" value="C:membrane"/>
    <property type="evidence" value="ECO:0007669"/>
    <property type="project" value="UniProtKB-SubCell"/>
</dbReference>
<comment type="subcellular location">
    <subcellularLocation>
        <location evidence="1">Membrane</location>
        <topology evidence="1">Multi-pass membrane protein</topology>
    </subcellularLocation>
</comment>
<dbReference type="RefSeq" id="WP_338602323.1">
    <property type="nucleotide sequence ID" value="NZ_AP028679.1"/>
</dbReference>
<dbReference type="PANTHER" id="PTHR31885">
    <property type="entry name" value="GH04784P"/>
    <property type="match status" value="1"/>
</dbReference>
<dbReference type="Proteomes" id="UP001366166">
    <property type="component" value="Chromosome"/>
</dbReference>
<evidence type="ECO:0000313" key="7">
    <source>
        <dbReference type="EMBL" id="BEQ16469.1"/>
    </source>
</evidence>
<name>A0AAU9EMZ3_9BACT</name>
<evidence type="ECO:0000313" key="8">
    <source>
        <dbReference type="Proteomes" id="UP001366166"/>
    </source>
</evidence>
<dbReference type="AlphaFoldDB" id="A0AAU9EMZ3"/>
<keyword evidence="4 6" id="KW-1133">Transmembrane helix</keyword>
<feature type="transmembrane region" description="Helical" evidence="6">
    <location>
        <begin position="138"/>
        <end position="159"/>
    </location>
</feature>
<evidence type="ECO:0000256" key="2">
    <source>
        <dbReference type="ARBA" id="ARBA00007375"/>
    </source>
</evidence>
<comment type="similarity">
    <text evidence="2">Belongs to the TMEM86 family.</text>
</comment>
<accession>A0AAU9EMZ3</accession>
<gene>
    <name evidence="7" type="ORF">FAK_35350</name>
</gene>
<dbReference type="EMBL" id="AP028679">
    <property type="protein sequence ID" value="BEQ16469.1"/>
    <property type="molecule type" value="Genomic_DNA"/>
</dbReference>
<evidence type="ECO:0000256" key="5">
    <source>
        <dbReference type="ARBA" id="ARBA00023136"/>
    </source>
</evidence>
<dbReference type="Pfam" id="PF07947">
    <property type="entry name" value="YhhN"/>
    <property type="match status" value="1"/>
</dbReference>
<evidence type="ECO:0000256" key="4">
    <source>
        <dbReference type="ARBA" id="ARBA00022989"/>
    </source>
</evidence>
<organism evidence="7 8">
    <name type="scientific">Desulfoferula mesophila</name>
    <dbReference type="NCBI Taxonomy" id="3058419"/>
    <lineage>
        <taxon>Bacteria</taxon>
        <taxon>Pseudomonadati</taxon>
        <taxon>Thermodesulfobacteriota</taxon>
        <taxon>Desulfarculia</taxon>
        <taxon>Desulfarculales</taxon>
        <taxon>Desulfarculaceae</taxon>
        <taxon>Desulfoferula</taxon>
    </lineage>
</organism>
<proteinExistence type="inferred from homology"/>
<dbReference type="KEGG" id="dmp:FAK_35350"/>
<feature type="transmembrane region" description="Helical" evidence="6">
    <location>
        <begin position="165"/>
        <end position="183"/>
    </location>
</feature>
<feature type="transmembrane region" description="Helical" evidence="6">
    <location>
        <begin position="55"/>
        <end position="75"/>
    </location>
</feature>